<dbReference type="PANTHER" id="PTHR16631">
    <property type="entry name" value="GLUCAN 1,3-BETA-GLUCOSIDASE"/>
    <property type="match status" value="1"/>
</dbReference>
<dbReference type="Proteomes" id="UP001595075">
    <property type="component" value="Unassembled WGS sequence"/>
</dbReference>
<proteinExistence type="inferred from homology"/>
<dbReference type="EMBL" id="JAZHXI010000004">
    <property type="protein sequence ID" value="KAL2072318.1"/>
    <property type="molecule type" value="Genomic_DNA"/>
</dbReference>
<reference evidence="9 10" key="1">
    <citation type="journal article" date="2024" name="Commun. Biol.">
        <title>Comparative genomic analysis of thermophilic fungi reveals convergent evolutionary adaptations and gene losses.</title>
        <authorList>
            <person name="Steindorff A.S."/>
            <person name="Aguilar-Pontes M.V."/>
            <person name="Robinson A.J."/>
            <person name="Andreopoulos B."/>
            <person name="LaButti K."/>
            <person name="Kuo A."/>
            <person name="Mondo S."/>
            <person name="Riley R."/>
            <person name="Otillar R."/>
            <person name="Haridas S."/>
            <person name="Lipzen A."/>
            <person name="Grimwood J."/>
            <person name="Schmutz J."/>
            <person name="Clum A."/>
            <person name="Reid I.D."/>
            <person name="Moisan M.C."/>
            <person name="Butler G."/>
            <person name="Nguyen T.T.M."/>
            <person name="Dewar K."/>
            <person name="Conant G."/>
            <person name="Drula E."/>
            <person name="Henrissat B."/>
            <person name="Hansel C."/>
            <person name="Singer S."/>
            <person name="Hutchinson M.I."/>
            <person name="de Vries R.P."/>
            <person name="Natvig D.O."/>
            <person name="Powell A.J."/>
            <person name="Tsang A."/>
            <person name="Grigoriev I.V."/>
        </authorList>
    </citation>
    <scope>NUCLEOTIDE SEQUENCE [LARGE SCALE GENOMIC DNA]</scope>
    <source>
        <strain evidence="9 10">CBS 494.80</strain>
    </source>
</reference>
<dbReference type="InterPro" id="IPR000490">
    <property type="entry name" value="Glyco_hydro_17"/>
</dbReference>
<evidence type="ECO:0000313" key="10">
    <source>
        <dbReference type="Proteomes" id="UP001595075"/>
    </source>
</evidence>
<dbReference type="Pfam" id="PF00332">
    <property type="entry name" value="Glyco_hydro_17"/>
    <property type="match status" value="1"/>
</dbReference>
<keyword evidence="3" id="KW-0134">Cell wall</keyword>
<accession>A0ABR4CQQ3</accession>
<keyword evidence="4" id="KW-0964">Secreted</keyword>
<evidence type="ECO:0000256" key="5">
    <source>
        <dbReference type="ARBA" id="ARBA00022729"/>
    </source>
</evidence>
<evidence type="ECO:0000256" key="7">
    <source>
        <dbReference type="RuleBase" id="RU004335"/>
    </source>
</evidence>
<evidence type="ECO:0000256" key="2">
    <source>
        <dbReference type="ARBA" id="ARBA00008773"/>
    </source>
</evidence>
<evidence type="ECO:0000256" key="1">
    <source>
        <dbReference type="ARBA" id="ARBA00004191"/>
    </source>
</evidence>
<organism evidence="9 10">
    <name type="scientific">Oculimacula yallundae</name>
    <dbReference type="NCBI Taxonomy" id="86028"/>
    <lineage>
        <taxon>Eukaryota</taxon>
        <taxon>Fungi</taxon>
        <taxon>Dikarya</taxon>
        <taxon>Ascomycota</taxon>
        <taxon>Pezizomycotina</taxon>
        <taxon>Leotiomycetes</taxon>
        <taxon>Helotiales</taxon>
        <taxon>Ploettnerulaceae</taxon>
        <taxon>Oculimacula</taxon>
    </lineage>
</organism>
<dbReference type="PANTHER" id="PTHR16631:SF14">
    <property type="entry name" value="FAMILY 17 GLUCOSIDASE SCW10-RELATED"/>
    <property type="match status" value="1"/>
</dbReference>
<evidence type="ECO:0000313" key="9">
    <source>
        <dbReference type="EMBL" id="KAL2072318.1"/>
    </source>
</evidence>
<sequence length="395" mass="41295">MKYSTIVAAIPLLSLAAAQPYRRRHVHEHDLVKKDEVIVTTIVNTVYTQATDSPQVIVYVDGDGNPVSTTTEGLVAAQATPAPEAPAPVAPAPVVPAPVEAPAISYPAAPEPAKTSAAPVSVPTYSSGGSSGFGLVYSPYNADGTCKTADQVQQDFKSISTEYGLIRTYGTDCNQIANVLPIVKARKIKLFAGIFDISDLPSQVATIVAAAKGDWSSFETISVGNELVNSGAASASTVVAAIGTVRGLLKAEGYTGNVVTVDTLVASRANPSLCDASDFCAVNCHPYFDGNVVAGDSGNFLTTQIPTLKEKLANKNQKVVVTETGWPWQGISNGAAVASLGNQADAISSIKKAFASHPEDVILFTAFNDMWKKNTPLQFEAEQYWGMGGTNPPSG</sequence>
<evidence type="ECO:0000256" key="6">
    <source>
        <dbReference type="ARBA" id="ARBA00022801"/>
    </source>
</evidence>
<keyword evidence="10" id="KW-1185">Reference proteome</keyword>
<dbReference type="Gene3D" id="3.20.20.80">
    <property type="entry name" value="Glycosidases"/>
    <property type="match status" value="2"/>
</dbReference>
<keyword evidence="5 8" id="KW-0732">Signal</keyword>
<dbReference type="SUPFAM" id="SSF51445">
    <property type="entry name" value="(Trans)glycosidases"/>
    <property type="match status" value="1"/>
</dbReference>
<name>A0ABR4CQQ3_9HELO</name>
<protein>
    <submittedName>
        <fullName evidence="9">Uncharacterized protein</fullName>
    </submittedName>
</protein>
<evidence type="ECO:0000256" key="3">
    <source>
        <dbReference type="ARBA" id="ARBA00022512"/>
    </source>
</evidence>
<comment type="subcellular location">
    <subcellularLocation>
        <location evidence="1">Secreted</location>
        <location evidence="1">Cell wall</location>
    </subcellularLocation>
</comment>
<comment type="caution">
    <text evidence="9">The sequence shown here is derived from an EMBL/GenBank/DDBJ whole genome shotgun (WGS) entry which is preliminary data.</text>
</comment>
<dbReference type="InterPro" id="IPR017853">
    <property type="entry name" value="GH"/>
</dbReference>
<keyword evidence="6" id="KW-0378">Hydrolase</keyword>
<comment type="similarity">
    <text evidence="2 7">Belongs to the glycosyl hydrolase 17 family.</text>
</comment>
<evidence type="ECO:0000256" key="8">
    <source>
        <dbReference type="SAM" id="SignalP"/>
    </source>
</evidence>
<feature type="chain" id="PRO_5046735037" evidence="8">
    <location>
        <begin position="19"/>
        <end position="395"/>
    </location>
</feature>
<gene>
    <name evidence="9" type="ORF">VTL71DRAFT_11661</name>
</gene>
<evidence type="ECO:0000256" key="4">
    <source>
        <dbReference type="ARBA" id="ARBA00022525"/>
    </source>
</evidence>
<feature type="signal peptide" evidence="8">
    <location>
        <begin position="1"/>
        <end position="18"/>
    </location>
</feature>
<dbReference type="InterPro" id="IPR050732">
    <property type="entry name" value="Beta-glucan_modifiers"/>
</dbReference>